<sequence length="234" mass="28192">MLRFSIAALLLLLGTGALASYGESDCRDPDGCSPYKSYVGFKGHKRDQDHYDDVRIGRDNYYGRDDRKDYGQKRYNGEYDDKNKYYKDRDYKNREHRDRDYRRGDDRRHLHRHEHRHDGYGRDHGYYRRDLEKEDDSHSPEYKPEYKTDDYKPDYKVDNKGEYKQDDKKVDYAYKPEYRPEEKEDTHAKAHGEEAKSSHRKEAYLNEADDDSYKKIDLDIDESKFKGYHGGEKY</sequence>
<evidence type="ECO:0000313" key="2">
    <source>
        <dbReference type="Proteomes" id="UP000308600"/>
    </source>
</evidence>
<protein>
    <submittedName>
        <fullName evidence="1">Uncharacterized protein</fullName>
    </submittedName>
</protein>
<evidence type="ECO:0000313" key="1">
    <source>
        <dbReference type="EMBL" id="TFK75689.1"/>
    </source>
</evidence>
<organism evidence="1 2">
    <name type="scientific">Pluteus cervinus</name>
    <dbReference type="NCBI Taxonomy" id="181527"/>
    <lineage>
        <taxon>Eukaryota</taxon>
        <taxon>Fungi</taxon>
        <taxon>Dikarya</taxon>
        <taxon>Basidiomycota</taxon>
        <taxon>Agaricomycotina</taxon>
        <taxon>Agaricomycetes</taxon>
        <taxon>Agaricomycetidae</taxon>
        <taxon>Agaricales</taxon>
        <taxon>Pluteineae</taxon>
        <taxon>Pluteaceae</taxon>
        <taxon>Pluteus</taxon>
    </lineage>
</organism>
<dbReference type="EMBL" id="ML208262">
    <property type="protein sequence ID" value="TFK75689.1"/>
    <property type="molecule type" value="Genomic_DNA"/>
</dbReference>
<accession>A0ACD3BDH6</accession>
<keyword evidence="2" id="KW-1185">Reference proteome</keyword>
<reference evidence="1 2" key="1">
    <citation type="journal article" date="2019" name="Nat. Ecol. Evol.">
        <title>Megaphylogeny resolves global patterns of mushroom evolution.</title>
        <authorList>
            <person name="Varga T."/>
            <person name="Krizsan K."/>
            <person name="Foldi C."/>
            <person name="Dima B."/>
            <person name="Sanchez-Garcia M."/>
            <person name="Sanchez-Ramirez S."/>
            <person name="Szollosi G.J."/>
            <person name="Szarkandi J.G."/>
            <person name="Papp V."/>
            <person name="Albert L."/>
            <person name="Andreopoulos W."/>
            <person name="Angelini C."/>
            <person name="Antonin V."/>
            <person name="Barry K.W."/>
            <person name="Bougher N.L."/>
            <person name="Buchanan P."/>
            <person name="Buyck B."/>
            <person name="Bense V."/>
            <person name="Catcheside P."/>
            <person name="Chovatia M."/>
            <person name="Cooper J."/>
            <person name="Damon W."/>
            <person name="Desjardin D."/>
            <person name="Finy P."/>
            <person name="Geml J."/>
            <person name="Haridas S."/>
            <person name="Hughes K."/>
            <person name="Justo A."/>
            <person name="Karasinski D."/>
            <person name="Kautmanova I."/>
            <person name="Kiss B."/>
            <person name="Kocsube S."/>
            <person name="Kotiranta H."/>
            <person name="LaButti K.M."/>
            <person name="Lechner B.E."/>
            <person name="Liimatainen K."/>
            <person name="Lipzen A."/>
            <person name="Lukacs Z."/>
            <person name="Mihaltcheva S."/>
            <person name="Morgado L.N."/>
            <person name="Niskanen T."/>
            <person name="Noordeloos M.E."/>
            <person name="Ohm R.A."/>
            <person name="Ortiz-Santana B."/>
            <person name="Ovrebo C."/>
            <person name="Racz N."/>
            <person name="Riley R."/>
            <person name="Savchenko A."/>
            <person name="Shiryaev A."/>
            <person name="Soop K."/>
            <person name="Spirin V."/>
            <person name="Szebenyi C."/>
            <person name="Tomsovsky M."/>
            <person name="Tulloss R.E."/>
            <person name="Uehling J."/>
            <person name="Grigoriev I.V."/>
            <person name="Vagvolgyi C."/>
            <person name="Papp T."/>
            <person name="Martin F.M."/>
            <person name="Miettinen O."/>
            <person name="Hibbett D.S."/>
            <person name="Nagy L.G."/>
        </authorList>
    </citation>
    <scope>NUCLEOTIDE SEQUENCE [LARGE SCALE GENOMIC DNA]</scope>
    <source>
        <strain evidence="1 2">NL-1719</strain>
    </source>
</reference>
<dbReference type="Proteomes" id="UP000308600">
    <property type="component" value="Unassembled WGS sequence"/>
</dbReference>
<proteinExistence type="predicted"/>
<name>A0ACD3BDH6_9AGAR</name>
<gene>
    <name evidence="1" type="ORF">BDN72DRAFT_450970</name>
</gene>